<evidence type="ECO:0000313" key="4">
    <source>
        <dbReference type="Proteomes" id="UP000473525"/>
    </source>
</evidence>
<feature type="chain" id="PRO_5027089283" evidence="2">
    <location>
        <begin position="26"/>
        <end position="409"/>
    </location>
</feature>
<feature type="signal peptide" evidence="2">
    <location>
        <begin position="1"/>
        <end position="25"/>
    </location>
</feature>
<evidence type="ECO:0000256" key="1">
    <source>
        <dbReference type="SAM" id="Phobius"/>
    </source>
</evidence>
<evidence type="ECO:0000256" key="2">
    <source>
        <dbReference type="SAM" id="SignalP"/>
    </source>
</evidence>
<keyword evidence="1" id="KW-0812">Transmembrane</keyword>
<reference evidence="3 4" key="1">
    <citation type="submission" date="2019-12" db="EMBL/GenBank/DDBJ databases">
        <authorList>
            <person name="Huq M.A."/>
        </authorList>
    </citation>
    <scope>NUCLEOTIDE SEQUENCE [LARGE SCALE GENOMIC DNA]</scope>
    <source>
        <strain evidence="3 4">MAH-18</strain>
    </source>
</reference>
<keyword evidence="1" id="KW-0472">Membrane</keyword>
<keyword evidence="2" id="KW-0732">Signal</keyword>
<sequence>MRVLLRFAALLLVAALGLHAGDAVADDGSLLLTGSVTPGTGLPGSRVTVESVGWPALTQVQGVVCGDLGVGGSTACDQSAGQLGAADAQGRLRLDMIVGTPPAPCPCIVRITSYVGPSLTLDLPFTVTGHPTGTPPVPEQPEAEVVVSGVQFVPDPGIAPLFGAAQDGKLVVTLLNRGNKAAENPSLLIGAGKSPDVEPTGLTTTEVVIDPLQTAEVSVDAKLPVGAFGTYYLAATTTTGDGPVLSATYTTYPWALVALNVVGLALVLAGLWRRRTAGRRSVQASARHRWEATPYPLPDVVYVEAVGGFLISPEAAGRSRMLGRVKGRLETRDLAALLGIAGEFPPAGTDAVVDLAAADRWLARRGAGGVAAAVPEAIAVGGGAAPAVVDLDAATTWFARSASRGKEKR</sequence>
<proteinExistence type="predicted"/>
<gene>
    <name evidence="3" type="ORF">GON03_04685</name>
</gene>
<dbReference type="EMBL" id="WSEK01000004">
    <property type="protein sequence ID" value="MVQ48465.1"/>
    <property type="molecule type" value="Genomic_DNA"/>
</dbReference>
<name>A0A6L6XS59_9ACTN</name>
<accession>A0A6L6XS59</accession>
<comment type="caution">
    <text evidence="3">The sequence shown here is derived from an EMBL/GenBank/DDBJ whole genome shotgun (WGS) entry which is preliminary data.</text>
</comment>
<dbReference type="Proteomes" id="UP000473525">
    <property type="component" value="Unassembled WGS sequence"/>
</dbReference>
<evidence type="ECO:0000313" key="3">
    <source>
        <dbReference type="EMBL" id="MVQ48465.1"/>
    </source>
</evidence>
<feature type="transmembrane region" description="Helical" evidence="1">
    <location>
        <begin position="252"/>
        <end position="272"/>
    </location>
</feature>
<keyword evidence="4" id="KW-1185">Reference proteome</keyword>
<organism evidence="3 4">
    <name type="scientific">Nocardioides agri</name>
    <dbReference type="NCBI Taxonomy" id="2682843"/>
    <lineage>
        <taxon>Bacteria</taxon>
        <taxon>Bacillati</taxon>
        <taxon>Actinomycetota</taxon>
        <taxon>Actinomycetes</taxon>
        <taxon>Propionibacteriales</taxon>
        <taxon>Nocardioidaceae</taxon>
        <taxon>Nocardioides</taxon>
    </lineage>
</organism>
<dbReference type="RefSeq" id="WP_157340678.1">
    <property type="nucleotide sequence ID" value="NZ_WSEK01000004.1"/>
</dbReference>
<keyword evidence="1" id="KW-1133">Transmembrane helix</keyword>
<protein>
    <submittedName>
        <fullName evidence="3">Uncharacterized protein</fullName>
    </submittedName>
</protein>
<dbReference type="AlphaFoldDB" id="A0A6L6XS59"/>